<organism evidence="1 2">
    <name type="scientific">Trichoderma lentiforme</name>
    <dbReference type="NCBI Taxonomy" id="1567552"/>
    <lineage>
        <taxon>Eukaryota</taxon>
        <taxon>Fungi</taxon>
        <taxon>Dikarya</taxon>
        <taxon>Ascomycota</taxon>
        <taxon>Pezizomycotina</taxon>
        <taxon>Sordariomycetes</taxon>
        <taxon>Hypocreomycetidae</taxon>
        <taxon>Hypocreales</taxon>
        <taxon>Hypocreaceae</taxon>
        <taxon>Trichoderma</taxon>
    </lineage>
</organism>
<evidence type="ECO:0000313" key="1">
    <source>
        <dbReference type="EMBL" id="KAF3056832.1"/>
    </source>
</evidence>
<protein>
    <submittedName>
        <fullName evidence="1">Uncharacterized protein</fullName>
    </submittedName>
</protein>
<keyword evidence="2" id="KW-1185">Reference proteome</keyword>
<comment type="caution">
    <text evidence="1">The sequence shown here is derived from an EMBL/GenBank/DDBJ whole genome shotgun (WGS) entry which is preliminary data.</text>
</comment>
<dbReference type="Proteomes" id="UP000801864">
    <property type="component" value="Unassembled WGS sequence"/>
</dbReference>
<evidence type="ECO:0000313" key="2">
    <source>
        <dbReference type="Proteomes" id="UP000801864"/>
    </source>
</evidence>
<accession>A0A9P5C7J1</accession>
<reference evidence="1 2" key="1">
    <citation type="submission" date="2018-06" db="EMBL/GenBank/DDBJ databases">
        <title>Genome analysis of cellulolytic fungus Trichoderma lentiforme CFAM-422.</title>
        <authorList>
            <person name="Steindorff A.S."/>
            <person name="Formighieri E.F."/>
            <person name="Midorikawa G.E.O."/>
            <person name="Tamietti M.S."/>
            <person name="Ramos E.Z."/>
            <person name="Silva A.S."/>
            <person name="Bon E.P.S."/>
            <person name="Mendes T.D."/>
            <person name="Damaso M.C.T."/>
            <person name="Favaro L.C.L."/>
        </authorList>
    </citation>
    <scope>NUCLEOTIDE SEQUENCE [LARGE SCALE GENOMIC DNA]</scope>
    <source>
        <strain evidence="1 2">CFAM-422</strain>
    </source>
</reference>
<dbReference type="EMBL" id="QLNT01000031">
    <property type="protein sequence ID" value="KAF3056832.1"/>
    <property type="molecule type" value="Genomic_DNA"/>
</dbReference>
<proteinExistence type="predicted"/>
<gene>
    <name evidence="1" type="ORF">CFAM422_012582</name>
</gene>
<dbReference type="AlphaFoldDB" id="A0A9P5C7J1"/>
<sequence length="110" mass="11432">MQNSLEQLNLQPSLMPGCVVTVTVGTQLVGDAGAGVVGSSFCVMYMVPHPPGHGPQHGKPVYTVGTAAAHPTCGVIVDSIRHKALRQVLQRVVVEVTVGHGLSEVVTARV</sequence>
<name>A0A9P5C7J1_9HYPO</name>